<accession>A0A6N9Q5F2</accession>
<dbReference type="GO" id="GO:0000155">
    <property type="term" value="F:phosphorelay sensor kinase activity"/>
    <property type="evidence" value="ECO:0007669"/>
    <property type="project" value="InterPro"/>
</dbReference>
<feature type="transmembrane region" description="Helical" evidence="6">
    <location>
        <begin position="7"/>
        <end position="27"/>
    </location>
</feature>
<evidence type="ECO:0000256" key="3">
    <source>
        <dbReference type="ARBA" id="ARBA00022679"/>
    </source>
</evidence>
<feature type="transmembrane region" description="Helical" evidence="6">
    <location>
        <begin position="303"/>
        <end position="324"/>
    </location>
</feature>
<dbReference type="Proteomes" id="UP000448943">
    <property type="component" value="Unassembled WGS sequence"/>
</dbReference>
<feature type="transmembrane region" description="Helical" evidence="6">
    <location>
        <begin position="336"/>
        <end position="357"/>
    </location>
</feature>
<dbReference type="InterPro" id="IPR011712">
    <property type="entry name" value="Sig_transdc_His_kin_sub3_dim/P"/>
</dbReference>
<dbReference type="Pfam" id="PF02518">
    <property type="entry name" value="HATPase_c"/>
    <property type="match status" value="1"/>
</dbReference>
<feature type="transmembrane region" description="Helical" evidence="6">
    <location>
        <begin position="115"/>
        <end position="133"/>
    </location>
</feature>
<dbReference type="InterPro" id="IPR036890">
    <property type="entry name" value="HATPase_C_sf"/>
</dbReference>
<reference evidence="8 9" key="1">
    <citation type="submission" date="2019-01" db="EMBL/GenBank/DDBJ databases">
        <title>Chengkuizengella sp. nov., isolated from deep-sea sediment of East Pacific Ocean.</title>
        <authorList>
            <person name="Yang J."/>
            <person name="Lai Q."/>
            <person name="Shao Z."/>
        </authorList>
    </citation>
    <scope>NUCLEOTIDE SEQUENCE [LARGE SCALE GENOMIC DNA]</scope>
    <source>
        <strain evidence="8 9">YPA3-1-1</strain>
    </source>
</reference>
<feature type="transmembrane region" description="Helical" evidence="6">
    <location>
        <begin position="203"/>
        <end position="223"/>
    </location>
</feature>
<dbReference type="SUPFAM" id="SSF50156">
    <property type="entry name" value="PDZ domain-like"/>
    <property type="match status" value="1"/>
</dbReference>
<feature type="transmembrane region" description="Helical" evidence="6">
    <location>
        <begin position="363"/>
        <end position="384"/>
    </location>
</feature>
<evidence type="ECO:0000256" key="5">
    <source>
        <dbReference type="ARBA" id="ARBA00023012"/>
    </source>
</evidence>
<keyword evidence="4" id="KW-0418">Kinase</keyword>
<dbReference type="Gene3D" id="3.30.565.10">
    <property type="entry name" value="Histidine kinase-like ATPase, C-terminal domain"/>
    <property type="match status" value="1"/>
</dbReference>
<dbReference type="InterPro" id="IPR003594">
    <property type="entry name" value="HATPase_dom"/>
</dbReference>
<feature type="transmembrane region" description="Helical" evidence="6">
    <location>
        <begin position="270"/>
        <end position="291"/>
    </location>
</feature>
<dbReference type="OrthoDB" id="9781904at2"/>
<proteinExistence type="predicted"/>
<keyword evidence="6" id="KW-0472">Membrane</keyword>
<name>A0A6N9Q5F2_9BACL</name>
<evidence type="ECO:0000256" key="4">
    <source>
        <dbReference type="ARBA" id="ARBA00022777"/>
    </source>
</evidence>
<keyword evidence="6" id="KW-1133">Transmembrane helix</keyword>
<evidence type="ECO:0000313" key="8">
    <source>
        <dbReference type="EMBL" id="NBI29963.1"/>
    </source>
</evidence>
<dbReference type="GO" id="GO:0016020">
    <property type="term" value="C:membrane"/>
    <property type="evidence" value="ECO:0007669"/>
    <property type="project" value="InterPro"/>
</dbReference>
<keyword evidence="5" id="KW-0902">Two-component regulatory system</keyword>
<gene>
    <name evidence="8" type="ORF">ERL59_13445</name>
</gene>
<dbReference type="CDD" id="cd16917">
    <property type="entry name" value="HATPase_UhpB-NarQ-NarX-like"/>
    <property type="match status" value="1"/>
</dbReference>
<dbReference type="SUPFAM" id="SSF55874">
    <property type="entry name" value="ATPase domain of HSP90 chaperone/DNA topoisomerase II/histidine kinase"/>
    <property type="match status" value="1"/>
</dbReference>
<dbReference type="AlphaFoldDB" id="A0A6N9Q5F2"/>
<keyword evidence="9" id="KW-1185">Reference proteome</keyword>
<dbReference type="InterPro" id="IPR050482">
    <property type="entry name" value="Sensor_HK_TwoCompSys"/>
</dbReference>
<dbReference type="EC" id="2.7.13.3" evidence="2"/>
<keyword evidence="3" id="KW-0808">Transferase</keyword>
<feature type="transmembrane region" description="Helical" evidence="6">
    <location>
        <begin position="235"/>
        <end position="258"/>
    </location>
</feature>
<dbReference type="EMBL" id="SIJB01000028">
    <property type="protein sequence ID" value="NBI29963.1"/>
    <property type="molecule type" value="Genomic_DNA"/>
</dbReference>
<dbReference type="GO" id="GO:0046983">
    <property type="term" value="F:protein dimerization activity"/>
    <property type="evidence" value="ECO:0007669"/>
    <property type="project" value="InterPro"/>
</dbReference>
<feature type="transmembrane region" description="Helical" evidence="6">
    <location>
        <begin position="168"/>
        <end position="191"/>
    </location>
</feature>
<dbReference type="PANTHER" id="PTHR24421:SF60">
    <property type="entry name" value="SENSOR HISTIDINE KINASE COMP"/>
    <property type="match status" value="1"/>
</dbReference>
<feature type="transmembrane region" description="Helical" evidence="6">
    <location>
        <begin position="145"/>
        <end position="162"/>
    </location>
</feature>
<protein>
    <recommendedName>
        <fullName evidence="2">histidine kinase</fullName>
        <ecNumber evidence="2">2.7.13.3</ecNumber>
    </recommendedName>
</protein>
<evidence type="ECO:0000256" key="6">
    <source>
        <dbReference type="SAM" id="Phobius"/>
    </source>
</evidence>
<dbReference type="SMART" id="SM00387">
    <property type="entry name" value="HATPase_c"/>
    <property type="match status" value="1"/>
</dbReference>
<comment type="catalytic activity">
    <reaction evidence="1">
        <text>ATP + protein L-histidine = ADP + protein N-phospho-L-histidine.</text>
        <dbReference type="EC" id="2.7.13.3"/>
    </reaction>
</comment>
<evidence type="ECO:0000256" key="1">
    <source>
        <dbReference type="ARBA" id="ARBA00000085"/>
    </source>
</evidence>
<evidence type="ECO:0000313" key="9">
    <source>
        <dbReference type="Proteomes" id="UP000448943"/>
    </source>
</evidence>
<keyword evidence="6" id="KW-0812">Transmembrane</keyword>
<dbReference type="PANTHER" id="PTHR24421">
    <property type="entry name" value="NITRATE/NITRITE SENSOR PROTEIN NARX-RELATED"/>
    <property type="match status" value="1"/>
</dbReference>
<feature type="domain" description="Histidine kinase/HSP90-like ATPase" evidence="7">
    <location>
        <begin position="673"/>
        <end position="773"/>
    </location>
</feature>
<dbReference type="RefSeq" id="WP_160646764.1">
    <property type="nucleotide sequence ID" value="NZ_SIJB01000028.1"/>
</dbReference>
<evidence type="ECO:0000256" key="2">
    <source>
        <dbReference type="ARBA" id="ARBA00012438"/>
    </source>
</evidence>
<comment type="caution">
    <text evidence="8">The sequence shown here is derived from an EMBL/GenBank/DDBJ whole genome shotgun (WGS) entry which is preliminary data.</text>
</comment>
<dbReference type="Pfam" id="PF07730">
    <property type="entry name" value="HisKA_3"/>
    <property type="match status" value="1"/>
</dbReference>
<dbReference type="InterPro" id="IPR036034">
    <property type="entry name" value="PDZ_sf"/>
</dbReference>
<sequence length="780" mass="89925">MKNVLKGSLLFILFISLLWCLIITFRYPFIGVEVEQNEQHHWIVKTIYETGASVKSDLEVGDRILKVNNQAADRFPTIKNFNSIEQAHRITVLNVNDASVSEIIFDKNTIVVDDVTALLAGLICLSLAILIFLKASISQSARMLAYFFLSAAIIWFSFGAYIREDLIGGYLITTFMMVLQVVFLHFLFVFFKEKGNITLPSKILNFLYTIIIVVALIKLVEFLPSLSFIASPLNVVFTLLFFTIAFLINISFLTYVYLKYCKDKTHFTAIIKSVWVCLIVSFSPLILLSILPQLLTGKVIIDYIYSSLFLLLLPIFFAYLIASNQIFDIGLVLRRFLFSILLGLLPSGLFTGFYALIFYEEIAVKPILFLFLSSLVLVSWILYATEYYTTKMEKFIFPKKYYLQSMLKKVSQRLGSISSFRELKDMILVDITGTLEVFGGAILFKYEDEKIEMVYEGEINITEVERLLHSPALFEHSSYTCLEINHHEEYKSYLILTRKKNNTLLGKEEIQWLKLITTYLAVSLENIHLIRKLTQKLEKFAFNLPTNQEAKEIQWFRKIMFELQEEERVRIASDLHDTTMQDLFFLKRRFVSIAEKYVMSPEDQKQLDSMIEFIEMINVNLRQSCFELSPYLLKDIGLIKTIQTMLDKEEYNCEFDLFFYAESDSMIESTDLQTKTHIFRIIQELLNNAKKHSKASKVSFSLSVRDQLIILKYEDDGVGIESHFKTEKNLGYGESNGIGMEQMNGRVMLLNGTLEIDTSADGVIINICVPLKVNSQIVNS</sequence>
<organism evidence="8 9">
    <name type="scientific">Chengkuizengella marina</name>
    <dbReference type="NCBI Taxonomy" id="2507566"/>
    <lineage>
        <taxon>Bacteria</taxon>
        <taxon>Bacillati</taxon>
        <taxon>Bacillota</taxon>
        <taxon>Bacilli</taxon>
        <taxon>Bacillales</taxon>
        <taxon>Paenibacillaceae</taxon>
        <taxon>Chengkuizengella</taxon>
    </lineage>
</organism>
<evidence type="ECO:0000259" key="7">
    <source>
        <dbReference type="SMART" id="SM00387"/>
    </source>
</evidence>